<dbReference type="InterPro" id="IPR001680">
    <property type="entry name" value="WD40_rpt"/>
</dbReference>
<evidence type="ECO:0000256" key="2">
    <source>
        <dbReference type="ARBA" id="ARBA00022737"/>
    </source>
</evidence>
<dbReference type="SUPFAM" id="SSF47413">
    <property type="entry name" value="lambda repressor-like DNA-binding domains"/>
    <property type="match status" value="1"/>
</dbReference>
<sequence length="1306" mass="139899">MPDADVRRISSRPEFAQALTALRERAGLTVRDVAKAVGIPDSTAGDYFAGAHLPPVSQPHILVAILAVCGVTDAGMVSQWQETLTTIRRVPGRRPVGAPIPYRGLESFQTAHADWFYGRERLIQLLIESLRARLAEEKGPLVVVGPSGSGKSSVLRAGVIPALRRGELDVSGSGEWPVLLITPGARPLQTLAEQLAIHVVKDSDDEIEAELRAIPEHYLRSCGQPGRLVLVVDQFEEIFTACDDAEERLAFVDVLCAAAGENRVREPPALVVLGVRADFYSHLLLFQRLARAVQKGQVVIGPMTEAELRDVIVKPANKAGLDIEDGLVELLLRDLEPVNADDVGAAHDAGALPLLSHALLTTWRRSRGRRLTALDYRDCGGISGAVAETAEVAYADLTEDQQHLARRIFLRLVHVAEDTADTRRRVTGSRLLSDVGPASPEEIQIVLDRFVEQRLITVDLDIVEISHEALIRAWPRLRSWIDVDRGGLIIAHRFTDTAAAWQREGFDHGLLYRGARLAAVREWVETGHQDAMTPLARDFLEASIAQEEEALRLARRRTRRLRAMVAGLATLVSLTLGATALALHSQQALKEQRNVAISRQIASDADRLRAGDPALAAQLALIAYRLAPTAEARSSLLSLYAGQSVTRLLNPSGVPQHVAFALEGRLMATGGAELGDPTLRLWRVTGDGKPIPLGQSRIGPVRALVLSPDGRTLATSGMDETLRLWNIADGTEMSPLSQITVGPGGRVLTLAHNGGILAVGGAGGTVTIYDVADPRQPTRVGTPLAGHRGDVQTIAFSPDGSLLAAGSADHTVWLWNTADPRKPTQAGPPIEDPSSVLHLAFSPDGETLAVAASGEQKSVRLWNVTNPARPVLLGEPITGPAGLINFVAFSPDGRSLAAGSSDNKAWVWDLATRRTIATLPHPAPVTRVRFAGGGGTLISGTEDGVTRLWRLPGPLIADPLLTDPLDIVFTADISSDSRRLLAGSYGAAPLVRLWNVSDPRHPTPISPPMRAPTGPGLSGAAAQSPDGRLVAAGTVTGPLYLWDVRDPTLPRLLKTPLIGATKNIESVAFSPDSKTLAAASDDTALRLWDVSDPDHPVALATLGEPEAPVYATAFSADGRLLAAGSGEKKTWLWEITDPRHPKKLAELSGHRQAVYSVALSPDSRILAAGSADKTIRLWDISQQPKPLPLGDPLKGPNNTIYWLDFSPDGRILAAGGGDGTVWLWDVRDPGKPITYANLAGHGNAVWTVSFSPDGAFLSSGGADATVRLWMTNPERVAKQICAQAGDVITKAEWGRYLADLPYDPPC</sequence>
<dbReference type="EMBL" id="BLAF01000059">
    <property type="protein sequence ID" value="GES24973.1"/>
    <property type="molecule type" value="Genomic_DNA"/>
</dbReference>
<evidence type="ECO:0000256" key="4">
    <source>
        <dbReference type="SAM" id="Coils"/>
    </source>
</evidence>
<dbReference type="Pfam" id="PF00400">
    <property type="entry name" value="WD40"/>
    <property type="match status" value="10"/>
</dbReference>
<feature type="repeat" description="WD" evidence="3">
    <location>
        <begin position="694"/>
        <end position="735"/>
    </location>
</feature>
<dbReference type="SUPFAM" id="SSF50998">
    <property type="entry name" value="Quinoprotein alcohol dehydrogenase-like"/>
    <property type="match status" value="1"/>
</dbReference>
<dbReference type="InterPro" id="IPR010982">
    <property type="entry name" value="Lambda_DNA-bd_dom_sf"/>
</dbReference>
<evidence type="ECO:0000256" key="3">
    <source>
        <dbReference type="PROSITE-ProRule" id="PRU00221"/>
    </source>
</evidence>
<dbReference type="Pfam" id="PF13560">
    <property type="entry name" value="HTH_31"/>
    <property type="match status" value="1"/>
</dbReference>
<dbReference type="InterPro" id="IPR027417">
    <property type="entry name" value="P-loop_NTPase"/>
</dbReference>
<evidence type="ECO:0000259" key="5">
    <source>
        <dbReference type="SMART" id="SM00530"/>
    </source>
</evidence>
<dbReference type="Gene3D" id="2.130.10.10">
    <property type="entry name" value="YVTN repeat-like/Quinoprotein amine dehydrogenase"/>
    <property type="match status" value="4"/>
</dbReference>
<dbReference type="SUPFAM" id="SSF50978">
    <property type="entry name" value="WD40 repeat-like"/>
    <property type="match status" value="1"/>
</dbReference>
<dbReference type="Gene3D" id="1.10.260.40">
    <property type="entry name" value="lambda repressor-like DNA-binding domains"/>
    <property type="match status" value="1"/>
</dbReference>
<dbReference type="InterPro" id="IPR011047">
    <property type="entry name" value="Quinoprotein_ADH-like_sf"/>
</dbReference>
<reference evidence="6 7" key="1">
    <citation type="submission" date="2019-10" db="EMBL/GenBank/DDBJ databases">
        <title>Whole genome shotgun sequence of Acrocarpospora pleiomorpha NBRC 16267.</title>
        <authorList>
            <person name="Ichikawa N."/>
            <person name="Kimura A."/>
            <person name="Kitahashi Y."/>
            <person name="Komaki H."/>
            <person name="Oguchi A."/>
        </authorList>
    </citation>
    <scope>NUCLEOTIDE SEQUENCE [LARGE SCALE GENOMIC DNA]</scope>
    <source>
        <strain evidence="6 7">NBRC 16267</strain>
    </source>
</reference>
<dbReference type="InterPro" id="IPR036322">
    <property type="entry name" value="WD40_repeat_dom_sf"/>
</dbReference>
<dbReference type="PROSITE" id="PS50082">
    <property type="entry name" value="WD_REPEATS_2"/>
    <property type="match status" value="8"/>
</dbReference>
<proteinExistence type="predicted"/>
<evidence type="ECO:0000256" key="1">
    <source>
        <dbReference type="ARBA" id="ARBA00022574"/>
    </source>
</evidence>
<dbReference type="InterPro" id="IPR001387">
    <property type="entry name" value="Cro/C1-type_HTH"/>
</dbReference>
<organism evidence="6 7">
    <name type="scientific">Acrocarpospora pleiomorpha</name>
    <dbReference type="NCBI Taxonomy" id="90975"/>
    <lineage>
        <taxon>Bacteria</taxon>
        <taxon>Bacillati</taxon>
        <taxon>Actinomycetota</taxon>
        <taxon>Actinomycetes</taxon>
        <taxon>Streptosporangiales</taxon>
        <taxon>Streptosporangiaceae</taxon>
        <taxon>Acrocarpospora</taxon>
    </lineage>
</organism>
<dbReference type="GO" id="GO:0003677">
    <property type="term" value="F:DNA binding"/>
    <property type="evidence" value="ECO:0007669"/>
    <property type="project" value="InterPro"/>
</dbReference>
<keyword evidence="7" id="KW-1185">Reference proteome</keyword>
<dbReference type="InterPro" id="IPR049052">
    <property type="entry name" value="nSTAND1"/>
</dbReference>
<comment type="caution">
    <text evidence="6">The sequence shown here is derived from an EMBL/GenBank/DDBJ whole genome shotgun (WGS) entry which is preliminary data.</text>
</comment>
<evidence type="ECO:0000313" key="7">
    <source>
        <dbReference type="Proteomes" id="UP000377595"/>
    </source>
</evidence>
<keyword evidence="2" id="KW-0677">Repeat</keyword>
<keyword evidence="4" id="KW-0175">Coiled coil</keyword>
<dbReference type="Pfam" id="PF20703">
    <property type="entry name" value="nSTAND1"/>
    <property type="match status" value="1"/>
</dbReference>
<protein>
    <recommendedName>
        <fullName evidence="5">HTH cro/C1-type domain-containing protein</fullName>
    </recommendedName>
</protein>
<feature type="domain" description="HTH cro/C1-type" evidence="5">
    <location>
        <begin position="18"/>
        <end position="76"/>
    </location>
</feature>
<name>A0A5M3XZR4_9ACTN</name>
<dbReference type="Gene3D" id="3.40.50.300">
    <property type="entry name" value="P-loop containing nucleotide triphosphate hydrolases"/>
    <property type="match status" value="1"/>
</dbReference>
<dbReference type="PANTHER" id="PTHR19879:SF9">
    <property type="entry name" value="TRANSCRIPTION INITIATION FACTOR TFIID SUBUNIT 5"/>
    <property type="match status" value="1"/>
</dbReference>
<dbReference type="PROSITE" id="PS50294">
    <property type="entry name" value="WD_REPEATS_REGION"/>
    <property type="match status" value="8"/>
</dbReference>
<dbReference type="PROSITE" id="PS00678">
    <property type="entry name" value="WD_REPEATS_1"/>
    <property type="match status" value="5"/>
</dbReference>
<dbReference type="OrthoDB" id="414967at2"/>
<dbReference type="PRINTS" id="PR00320">
    <property type="entry name" value="GPROTEINBRPT"/>
</dbReference>
<dbReference type="InterPro" id="IPR020472">
    <property type="entry name" value="WD40_PAC1"/>
</dbReference>
<feature type="repeat" description="WD" evidence="3">
    <location>
        <begin position="1057"/>
        <end position="1091"/>
    </location>
</feature>
<feature type="coiled-coil region" evidence="4">
    <location>
        <begin position="537"/>
        <end position="564"/>
    </location>
</feature>
<accession>A0A5M3XZR4</accession>
<dbReference type="SUPFAM" id="SSF52540">
    <property type="entry name" value="P-loop containing nucleoside triphosphate hydrolases"/>
    <property type="match status" value="1"/>
</dbReference>
<feature type="repeat" description="WD" evidence="3">
    <location>
        <begin position="877"/>
        <end position="918"/>
    </location>
</feature>
<dbReference type="Proteomes" id="UP000377595">
    <property type="component" value="Unassembled WGS sequence"/>
</dbReference>
<feature type="repeat" description="WD" evidence="3">
    <location>
        <begin position="1238"/>
        <end position="1269"/>
    </location>
</feature>
<feature type="repeat" description="WD" evidence="3">
    <location>
        <begin position="1193"/>
        <end position="1227"/>
    </location>
</feature>
<dbReference type="SMART" id="SM00320">
    <property type="entry name" value="WD40"/>
    <property type="match status" value="14"/>
</dbReference>
<dbReference type="InterPro" id="IPR019775">
    <property type="entry name" value="WD40_repeat_CS"/>
</dbReference>
<feature type="repeat" description="WD" evidence="3">
    <location>
        <begin position="784"/>
        <end position="825"/>
    </location>
</feature>
<feature type="repeat" description="WD" evidence="3">
    <location>
        <begin position="1147"/>
        <end position="1181"/>
    </location>
</feature>
<gene>
    <name evidence="6" type="ORF">Aple_078720</name>
</gene>
<keyword evidence="1 3" id="KW-0853">WD repeat</keyword>
<dbReference type="RefSeq" id="WP_155349768.1">
    <property type="nucleotide sequence ID" value="NZ_BAAAHM010000034.1"/>
</dbReference>
<dbReference type="PANTHER" id="PTHR19879">
    <property type="entry name" value="TRANSCRIPTION INITIATION FACTOR TFIID"/>
    <property type="match status" value="1"/>
</dbReference>
<dbReference type="InterPro" id="IPR015943">
    <property type="entry name" value="WD40/YVTN_repeat-like_dom_sf"/>
</dbReference>
<evidence type="ECO:0000313" key="6">
    <source>
        <dbReference type="EMBL" id="GES24973.1"/>
    </source>
</evidence>
<feature type="repeat" description="WD" evidence="3">
    <location>
        <begin position="918"/>
        <end position="951"/>
    </location>
</feature>
<dbReference type="SMART" id="SM00530">
    <property type="entry name" value="HTH_XRE"/>
    <property type="match status" value="1"/>
</dbReference>
<dbReference type="CDD" id="cd00200">
    <property type="entry name" value="WD40"/>
    <property type="match status" value="2"/>
</dbReference>
<dbReference type="CDD" id="cd00093">
    <property type="entry name" value="HTH_XRE"/>
    <property type="match status" value="1"/>
</dbReference>